<accession>A0A6N7X3Q5</accession>
<keyword evidence="5" id="KW-0813">Transport</keyword>
<dbReference type="Proteomes" id="UP000440713">
    <property type="component" value="Unassembled WGS sequence"/>
</dbReference>
<evidence type="ECO:0000313" key="8">
    <source>
        <dbReference type="Proteomes" id="UP000440713"/>
    </source>
</evidence>
<evidence type="ECO:0000256" key="2">
    <source>
        <dbReference type="ARBA" id="ARBA00022692"/>
    </source>
</evidence>
<feature type="domain" description="ABC transmembrane type-1" evidence="6">
    <location>
        <begin position="65"/>
        <end position="274"/>
    </location>
</feature>
<dbReference type="PROSITE" id="PS50928">
    <property type="entry name" value="ABC_TM1"/>
    <property type="match status" value="1"/>
</dbReference>
<dbReference type="GO" id="GO:0055085">
    <property type="term" value="P:transmembrane transport"/>
    <property type="evidence" value="ECO:0007669"/>
    <property type="project" value="InterPro"/>
</dbReference>
<dbReference type="RefSeq" id="WP_154538064.1">
    <property type="nucleotide sequence ID" value="NZ_VUNE01000003.1"/>
</dbReference>
<evidence type="ECO:0000259" key="6">
    <source>
        <dbReference type="PROSITE" id="PS50928"/>
    </source>
</evidence>
<feature type="transmembrane region" description="Helical" evidence="5">
    <location>
        <begin position="67"/>
        <end position="91"/>
    </location>
</feature>
<evidence type="ECO:0000256" key="4">
    <source>
        <dbReference type="ARBA" id="ARBA00023136"/>
    </source>
</evidence>
<dbReference type="PANTHER" id="PTHR43759:SF1">
    <property type="entry name" value="GLUCOSE IMPORT SYSTEM PERMEASE PROTEIN GLCT"/>
    <property type="match status" value="1"/>
</dbReference>
<dbReference type="InterPro" id="IPR035906">
    <property type="entry name" value="MetI-like_sf"/>
</dbReference>
<keyword evidence="4 5" id="KW-0472">Membrane</keyword>
<evidence type="ECO:0000256" key="1">
    <source>
        <dbReference type="ARBA" id="ARBA00004141"/>
    </source>
</evidence>
<proteinExistence type="inferred from homology"/>
<organism evidence="7 8">
    <name type="scientific">Peptostreptococcus porci</name>
    <dbReference type="NCBI Taxonomy" id="2652282"/>
    <lineage>
        <taxon>Bacteria</taxon>
        <taxon>Bacillati</taxon>
        <taxon>Bacillota</taxon>
        <taxon>Clostridia</taxon>
        <taxon>Peptostreptococcales</taxon>
        <taxon>Peptostreptococcaceae</taxon>
        <taxon>Peptostreptococcus</taxon>
    </lineage>
</organism>
<feature type="transmembrane region" description="Helical" evidence="5">
    <location>
        <begin position="195"/>
        <end position="220"/>
    </location>
</feature>
<dbReference type="GO" id="GO:0005886">
    <property type="term" value="C:plasma membrane"/>
    <property type="evidence" value="ECO:0007669"/>
    <property type="project" value="UniProtKB-SubCell"/>
</dbReference>
<comment type="caution">
    <text evidence="7">The sequence shown here is derived from an EMBL/GenBank/DDBJ whole genome shotgun (WGS) entry which is preliminary data.</text>
</comment>
<reference evidence="7 8" key="1">
    <citation type="submission" date="2019-08" db="EMBL/GenBank/DDBJ databases">
        <title>In-depth cultivation of the pig gut microbiome towards novel bacterial diversity and tailored functional studies.</title>
        <authorList>
            <person name="Wylensek D."/>
            <person name="Hitch T.C.A."/>
            <person name="Clavel T."/>
        </authorList>
    </citation>
    <scope>NUCLEOTIDE SEQUENCE [LARGE SCALE GENOMIC DNA]</scope>
    <source>
        <strain evidence="7 8">WCA-SAB-591-4A-A</strain>
    </source>
</reference>
<feature type="transmembrane region" description="Helical" evidence="5">
    <location>
        <begin position="12"/>
        <end position="33"/>
    </location>
</feature>
<dbReference type="AlphaFoldDB" id="A0A6N7X3Q5"/>
<comment type="subcellular location">
    <subcellularLocation>
        <location evidence="5">Cell membrane</location>
        <topology evidence="5">Multi-pass membrane protein</topology>
    </subcellularLocation>
    <subcellularLocation>
        <location evidence="1">Membrane</location>
        <topology evidence="1">Multi-pass membrane protein</topology>
    </subcellularLocation>
</comment>
<feature type="transmembrane region" description="Helical" evidence="5">
    <location>
        <begin position="151"/>
        <end position="174"/>
    </location>
</feature>
<dbReference type="Pfam" id="PF00528">
    <property type="entry name" value="BPD_transp_1"/>
    <property type="match status" value="1"/>
</dbReference>
<dbReference type="Gene3D" id="1.10.3720.10">
    <property type="entry name" value="MetI-like"/>
    <property type="match status" value="1"/>
</dbReference>
<dbReference type="InterPro" id="IPR052730">
    <property type="entry name" value="Sugar_ABC_transporter"/>
</dbReference>
<name>A0A6N7X3Q5_9FIRM</name>
<keyword evidence="8" id="KW-1185">Reference proteome</keyword>
<feature type="transmembrane region" description="Helical" evidence="5">
    <location>
        <begin position="103"/>
        <end position="131"/>
    </location>
</feature>
<dbReference type="InterPro" id="IPR000515">
    <property type="entry name" value="MetI-like"/>
</dbReference>
<dbReference type="CDD" id="cd06261">
    <property type="entry name" value="TM_PBP2"/>
    <property type="match status" value="1"/>
</dbReference>
<comment type="similarity">
    <text evidence="5">Belongs to the binding-protein-dependent transport system permease family.</text>
</comment>
<evidence type="ECO:0000313" key="7">
    <source>
        <dbReference type="EMBL" id="MST62701.1"/>
    </source>
</evidence>
<dbReference type="PANTHER" id="PTHR43759">
    <property type="entry name" value="TREHALOSE TRANSPORT SYSTEM PERMEASE PROTEIN SUGA"/>
    <property type="match status" value="1"/>
</dbReference>
<dbReference type="SUPFAM" id="SSF161098">
    <property type="entry name" value="MetI-like"/>
    <property type="match status" value="1"/>
</dbReference>
<dbReference type="EMBL" id="VUNE01000003">
    <property type="protein sequence ID" value="MST62701.1"/>
    <property type="molecule type" value="Genomic_DNA"/>
</dbReference>
<feature type="transmembrane region" description="Helical" evidence="5">
    <location>
        <begin position="255"/>
        <end position="278"/>
    </location>
</feature>
<protein>
    <submittedName>
        <fullName evidence="7">Sugar ABC transporter permease</fullName>
    </submittedName>
</protein>
<evidence type="ECO:0000256" key="5">
    <source>
        <dbReference type="RuleBase" id="RU363032"/>
    </source>
</evidence>
<sequence length="289" mass="32555">MTSIKKIKSYLGVLPVMILIIFVLAVGIFGAFLQSLGFFPIAGMNEISLKYYIDIIHNSEFIKSFGFTIYTTLVSSFLSVVLGVIIAKILVESKIKREFIYKLPIIIPHIIVALFAIIFLSDTGFLSRLAYFFGVRDSEKYFAHFLYNKNGMGIIISYIWKETPYVLLSVLSILRNLSGKHEMIAINLGASKLYAFWNITVPMLLPTIISTFTIVFAFSFGSYEIPMLLGSTFPKALSVQAFVEYQNPMFSNRPYAMAINIIIILFCIISVSVLNLIIKRIVLGGVRDE</sequence>
<keyword evidence="2 5" id="KW-0812">Transmembrane</keyword>
<gene>
    <name evidence="7" type="ORF">FYJ71_06945</name>
</gene>
<evidence type="ECO:0000256" key="3">
    <source>
        <dbReference type="ARBA" id="ARBA00022989"/>
    </source>
</evidence>
<keyword evidence="3 5" id="KW-1133">Transmembrane helix</keyword>